<evidence type="ECO:0000256" key="1">
    <source>
        <dbReference type="PROSITE-ProRule" id="PRU10141"/>
    </source>
</evidence>
<evidence type="ECO:0000256" key="2">
    <source>
        <dbReference type="SAM" id="MobiDB-lite"/>
    </source>
</evidence>
<feature type="domain" description="Protein kinase" evidence="3">
    <location>
        <begin position="135"/>
        <end position="236"/>
    </location>
</feature>
<dbReference type="InterPro" id="IPR000719">
    <property type="entry name" value="Prot_kinase_dom"/>
</dbReference>
<dbReference type="FunFam" id="3.30.200.20:FF:000015">
    <property type="entry name" value="Somatic embryogenesis receptor kinase 1"/>
    <property type="match status" value="1"/>
</dbReference>
<evidence type="ECO:0000259" key="3">
    <source>
        <dbReference type="PROSITE" id="PS50011"/>
    </source>
</evidence>
<organism evidence="4">
    <name type="scientific">Hordeum vulgare subsp. vulgare</name>
    <name type="common">Domesticated barley</name>
    <dbReference type="NCBI Taxonomy" id="112509"/>
    <lineage>
        <taxon>Eukaryota</taxon>
        <taxon>Viridiplantae</taxon>
        <taxon>Streptophyta</taxon>
        <taxon>Embryophyta</taxon>
        <taxon>Tracheophyta</taxon>
        <taxon>Spermatophyta</taxon>
        <taxon>Magnoliopsida</taxon>
        <taxon>Liliopsida</taxon>
        <taxon>Poales</taxon>
        <taxon>Poaceae</taxon>
        <taxon>BOP clade</taxon>
        <taxon>Pooideae</taxon>
        <taxon>Triticodae</taxon>
        <taxon>Triticeae</taxon>
        <taxon>Hordeinae</taxon>
        <taxon>Hordeum</taxon>
    </lineage>
</organism>
<feature type="compositionally biased region" description="Basic residues" evidence="2">
    <location>
        <begin position="12"/>
        <end position="31"/>
    </location>
</feature>
<feature type="region of interest" description="Disordered" evidence="2">
    <location>
        <begin position="1"/>
        <end position="92"/>
    </location>
</feature>
<dbReference type="PROSITE" id="PS50011">
    <property type="entry name" value="PROTEIN_KINASE_DOM"/>
    <property type="match status" value="1"/>
</dbReference>
<dbReference type="SUPFAM" id="SSF56112">
    <property type="entry name" value="Protein kinase-like (PK-like)"/>
    <property type="match status" value="1"/>
</dbReference>
<protein>
    <submittedName>
        <fullName evidence="4">Putative receptor-like kinase</fullName>
    </submittedName>
</protein>
<dbReference type="PROSITE" id="PS00107">
    <property type="entry name" value="PROTEIN_KINASE_ATP"/>
    <property type="match status" value="1"/>
</dbReference>
<dbReference type="Pfam" id="PF07714">
    <property type="entry name" value="PK_Tyr_Ser-Thr"/>
    <property type="match status" value="1"/>
</dbReference>
<dbReference type="PANTHER" id="PTHR27006:SF591">
    <property type="entry name" value="SERINE_THREONINE-PROTEIN KINASE"/>
    <property type="match status" value="1"/>
</dbReference>
<dbReference type="GO" id="GO:0004672">
    <property type="term" value="F:protein kinase activity"/>
    <property type="evidence" value="ECO:0007669"/>
    <property type="project" value="InterPro"/>
</dbReference>
<name>E5F4N0_HORVV</name>
<dbReference type="InterPro" id="IPR011009">
    <property type="entry name" value="Kinase-like_dom_sf"/>
</dbReference>
<keyword evidence="1" id="KW-0067">ATP-binding</keyword>
<dbReference type="InterPro" id="IPR017441">
    <property type="entry name" value="Protein_kinase_ATP_BS"/>
</dbReference>
<proteinExistence type="predicted"/>
<dbReference type="Gene3D" id="3.30.200.20">
    <property type="entry name" value="Phosphorylase Kinase, domain 1"/>
    <property type="match status" value="1"/>
</dbReference>
<evidence type="ECO:0000313" key="4">
    <source>
        <dbReference type="EMBL" id="ADG56510.1"/>
    </source>
</evidence>
<dbReference type="GO" id="GO:0005524">
    <property type="term" value="F:ATP binding"/>
    <property type="evidence" value="ECO:0007669"/>
    <property type="project" value="UniProtKB-UniRule"/>
</dbReference>
<dbReference type="PANTHER" id="PTHR27006">
    <property type="entry name" value="PROMASTIGOTE SURFACE ANTIGEN PROTEIN PSA"/>
    <property type="match status" value="1"/>
</dbReference>
<keyword evidence="4" id="KW-0418">Kinase</keyword>
<dbReference type="AlphaFoldDB" id="E5F4N0"/>
<dbReference type="InterPro" id="IPR001245">
    <property type="entry name" value="Ser-Thr/Tyr_kinase_cat_dom"/>
</dbReference>
<feature type="binding site" evidence="1">
    <location>
        <position position="163"/>
    </location>
    <ligand>
        <name>ATP</name>
        <dbReference type="ChEBI" id="CHEBI:30616"/>
    </ligand>
</feature>
<accession>E5F4N0</accession>
<reference evidence="4" key="1">
    <citation type="submission" date="2010-04" db="EMBL/GenBank/DDBJ databases">
        <authorList>
            <person name="Cockram J."/>
        </authorList>
    </citation>
    <scope>NUCLEOTIDE SEQUENCE</scope>
</reference>
<dbReference type="EMBL" id="HM163343">
    <property type="protein sequence ID" value="ADG56510.1"/>
    <property type="molecule type" value="Genomic_DNA"/>
</dbReference>
<keyword evidence="1" id="KW-0547">Nucleotide-binding</keyword>
<keyword evidence="4" id="KW-0675">Receptor</keyword>
<keyword evidence="4" id="KW-0808">Transferase</keyword>
<feature type="compositionally biased region" description="Basic residues" evidence="2">
    <location>
        <begin position="61"/>
        <end position="70"/>
    </location>
</feature>
<feature type="compositionally biased region" description="Low complexity" evidence="2">
    <location>
        <begin position="74"/>
        <end position="83"/>
    </location>
</feature>
<sequence length="236" mass="26277">MRRHLSCATAAARRHLSRTRSRSIAPVRRHLSCATAPAPPPPRPYAATSPAPLRPSLAQHSRIRPRRPPRRSAPDGPSRRSSPAGCRVAPPPLVPPYSRRIIASALIPSHCIPQSSAMTVPLVDLYTLKQATLNFSETHVIGQGGFGIVYKGQLPDGRTIAVKRLRQSARTRKGKCDFTREVEVIVRLWHGNLVPLLAYCNEGDERILVYVYMPNKSLDLYIFELEVVSLYRLVDP</sequence>